<evidence type="ECO:0000313" key="1">
    <source>
        <dbReference type="Proteomes" id="UP001652581"/>
    </source>
</evidence>
<gene>
    <name evidence="2" type="primary">LOC140699559</name>
</gene>
<sequence length="220" mass="24145">MCPSPRLGFGVEVLCIVGLHSIPGKFSKTSAHVPSPPVASIQTPALTLAVLRIASALKTQLTNRRGGALLQGVLSLCGSLCNCVVLFRIALSTLRDGAAVSPSYLFIVRMPVTQLEACIQAVLPCHHHLEAVPESSEFLQNVVYNHLQQSSSHVPTLPSNYEDCRVVEKKIEKFTESLFILLKSKWLDGGPKKSRDKIPLLCIPFEKEEFMRLDTESRAL</sequence>
<keyword evidence="1" id="KW-1185">Reference proteome</keyword>
<evidence type="ECO:0000313" key="2">
    <source>
        <dbReference type="RefSeq" id="XP_072828312.1"/>
    </source>
</evidence>
<dbReference type="Proteomes" id="UP001652581">
    <property type="component" value="Chromosome 11"/>
</dbReference>
<dbReference type="GeneID" id="140699559"/>
<name>A0ABM5E581_VICPA</name>
<dbReference type="RefSeq" id="XP_072828312.1">
    <property type="nucleotide sequence ID" value="XM_072972211.1"/>
</dbReference>
<accession>A0ABM5E581</accession>
<protein>
    <submittedName>
        <fullName evidence="2">Uncharacterized protein</fullName>
    </submittedName>
</protein>
<organism evidence="1 2">
    <name type="scientific">Vicugna pacos</name>
    <name type="common">Alpaca</name>
    <name type="synonym">Lama pacos</name>
    <dbReference type="NCBI Taxonomy" id="30538"/>
    <lineage>
        <taxon>Eukaryota</taxon>
        <taxon>Metazoa</taxon>
        <taxon>Chordata</taxon>
        <taxon>Craniata</taxon>
        <taxon>Vertebrata</taxon>
        <taxon>Euteleostomi</taxon>
        <taxon>Mammalia</taxon>
        <taxon>Eutheria</taxon>
        <taxon>Laurasiatheria</taxon>
        <taxon>Artiodactyla</taxon>
        <taxon>Tylopoda</taxon>
        <taxon>Camelidae</taxon>
        <taxon>Vicugna</taxon>
    </lineage>
</organism>
<reference evidence="2" key="1">
    <citation type="submission" date="2025-08" db="UniProtKB">
        <authorList>
            <consortium name="RefSeq"/>
        </authorList>
    </citation>
    <scope>IDENTIFICATION</scope>
</reference>
<proteinExistence type="predicted"/>